<dbReference type="AlphaFoldDB" id="G3AXC1"/>
<feature type="compositionally biased region" description="Basic residues" evidence="1">
    <location>
        <begin position="1"/>
        <end position="13"/>
    </location>
</feature>
<dbReference type="eggNOG" id="ENOG502QR0D">
    <property type="taxonomic scope" value="Eukaryota"/>
</dbReference>
<dbReference type="HOGENOM" id="CLU_012881_0_0_1"/>
<dbReference type="OrthoDB" id="4096087at2759"/>
<organism evidence="3">
    <name type="scientific">Candida tenuis (strain ATCC 10573 / BCRC 21748 / CBS 615 / JCM 9827 / NBRC 10315 / NRRL Y-1498 / VKM Y-70)</name>
    <name type="common">Yeast</name>
    <name type="synonym">Yamadazyma tenuis</name>
    <dbReference type="NCBI Taxonomy" id="590646"/>
    <lineage>
        <taxon>Eukaryota</taxon>
        <taxon>Fungi</taxon>
        <taxon>Dikarya</taxon>
        <taxon>Ascomycota</taxon>
        <taxon>Saccharomycotina</taxon>
        <taxon>Pichiomycetes</taxon>
        <taxon>Debaryomycetaceae</taxon>
        <taxon>Yamadazyma</taxon>
    </lineage>
</organism>
<feature type="compositionally biased region" description="Low complexity" evidence="1">
    <location>
        <begin position="104"/>
        <end position="118"/>
    </location>
</feature>
<name>G3AXC1_CANTC</name>
<gene>
    <name evidence="2" type="ORF">CANTEDRAFT_91506</name>
</gene>
<dbReference type="InterPro" id="IPR012985">
    <property type="entry name" value="Peptidase_S64_Ssy5"/>
</dbReference>
<evidence type="ECO:0000313" key="2">
    <source>
        <dbReference type="EMBL" id="EGV66337.1"/>
    </source>
</evidence>
<protein>
    <submittedName>
        <fullName evidence="2">Peptidase S64</fullName>
    </submittedName>
</protein>
<feature type="region of interest" description="Disordered" evidence="1">
    <location>
        <begin position="757"/>
        <end position="799"/>
    </location>
</feature>
<dbReference type="InterPro" id="IPR009003">
    <property type="entry name" value="Peptidase_S1_PA"/>
</dbReference>
<sequence length="799" mass="88960">MSMKKFLGRHRKAGEHEDILSETSNLSAPGTHANRQSVSTTGSGDSIDEIEMFDDNTMQNDPNLNLNPSISNTPTTNRLNPSIFTRNSSKNDKSIFSSGKRTMSTNQSSHYSSQSQASKSSLSKALDYGQRLQILEVQEELHQDNPVEVISERLHQLGEDMSFAMNQYNNSISNLTSAVINNIDLLKNFTSFIKDLNEVTSEVSWKFTTYNNSHLRKIMKIYLNLYDNLLQDEVFIKLKLLLVKNFNEFATTLNTSNRRASVQNPTVITKPQNYAIGCNNKESLPNEDVIVNIINRIAATPIKIKEQNGSFIAPIVRGIAKDMNILTLYFGYPNPTDYHSKLTQSLHDLYDDIHVIVVKNFIELASTKSAPASNSANLGATTSPVPQAPVQMFKLPFRVPTDVKTPPMSLSISIENASRTSGTVGGFIYPMIDLAKQPHLESYSNSKFAISCGHVCLNNSDDETEYPHVSAPSSVLISLYKKALTQQYEKLSRSGNDATMMEAKVAYASVLKQVDQMFPMKKIKLKNSKSKQGYYETRNLPAYGFGQIIWGERTLMAMKNSNEKRLSDLAIIKVNKNLTCDQNFLGDDIAFNEFDPGLMFDNLYVRRVIDLTRPTKEEENELDLDIDEVDDEAPAPRNNNAGLPVFKYGSTTKFTQGNLNGIKLVYWLDGAIHSSEFVVNSIDNNSAFAAGGDSGSWLLSKLEDCDTISESKGLGVLGMLHSYDGEFKQFGLFTPMVEILSRLEEVTKIRWGVVGVPEKDDSKNAPEVDTESEIVSVSSFDESDESDEEFGGANPPEVD</sequence>
<dbReference type="Proteomes" id="UP000000707">
    <property type="component" value="Unassembled WGS sequence"/>
</dbReference>
<feature type="compositionally biased region" description="Acidic residues" evidence="1">
    <location>
        <begin position="781"/>
        <end position="790"/>
    </location>
</feature>
<evidence type="ECO:0000313" key="3">
    <source>
        <dbReference type="Proteomes" id="UP000000707"/>
    </source>
</evidence>
<evidence type="ECO:0000256" key="1">
    <source>
        <dbReference type="SAM" id="MobiDB-lite"/>
    </source>
</evidence>
<feature type="region of interest" description="Disordered" evidence="1">
    <location>
        <begin position="1"/>
        <end position="118"/>
    </location>
</feature>
<dbReference type="KEGG" id="cten:18250079"/>
<accession>G3AXC1</accession>
<keyword evidence="3" id="KW-1185">Reference proteome</keyword>
<proteinExistence type="predicted"/>
<dbReference type="SUPFAM" id="SSF50494">
    <property type="entry name" value="Trypsin-like serine proteases"/>
    <property type="match status" value="1"/>
</dbReference>
<dbReference type="Pfam" id="PF08192">
    <property type="entry name" value="Peptidase_S64"/>
    <property type="match status" value="2"/>
</dbReference>
<feature type="compositionally biased region" description="Polar residues" evidence="1">
    <location>
        <begin position="56"/>
        <end position="103"/>
    </location>
</feature>
<reference evidence="2 3" key="1">
    <citation type="journal article" date="2011" name="Proc. Natl. Acad. Sci. U.S.A.">
        <title>Comparative genomics of xylose-fermenting fungi for enhanced biofuel production.</title>
        <authorList>
            <person name="Wohlbach D.J."/>
            <person name="Kuo A."/>
            <person name="Sato T.K."/>
            <person name="Potts K.M."/>
            <person name="Salamov A.A."/>
            <person name="LaButti K.M."/>
            <person name="Sun H."/>
            <person name="Clum A."/>
            <person name="Pangilinan J.L."/>
            <person name="Lindquist E.A."/>
            <person name="Lucas S."/>
            <person name="Lapidus A."/>
            <person name="Jin M."/>
            <person name="Gunawan C."/>
            <person name="Balan V."/>
            <person name="Dale B.E."/>
            <person name="Jeffries T.W."/>
            <person name="Zinkel R."/>
            <person name="Barry K.W."/>
            <person name="Grigoriev I.V."/>
            <person name="Gasch A.P."/>
        </authorList>
    </citation>
    <scope>NUCLEOTIDE SEQUENCE [LARGE SCALE GENOMIC DNA]</scope>
    <source>
        <strain evidence="3">ATCC 10573 / BCRC 21748 / CBS 615 / JCM 9827 / NBRC 10315 / NRRL Y-1498 / VKM Y-70</strain>
    </source>
</reference>
<feature type="compositionally biased region" description="Basic and acidic residues" evidence="1">
    <location>
        <begin position="757"/>
        <end position="766"/>
    </location>
</feature>
<feature type="compositionally biased region" description="Polar residues" evidence="1">
    <location>
        <begin position="21"/>
        <end position="44"/>
    </location>
</feature>
<dbReference type="MEROPS" id="S64.001"/>
<dbReference type="EMBL" id="GL996510">
    <property type="protein sequence ID" value="EGV66337.1"/>
    <property type="molecule type" value="Genomic_DNA"/>
</dbReference>
<dbReference type="STRING" id="590646.G3AXC1"/>
<dbReference type="GeneID" id="18250079"/>